<evidence type="ECO:0000313" key="3">
    <source>
        <dbReference type="EMBL" id="REA57037.1"/>
    </source>
</evidence>
<organism evidence="3 4">
    <name type="scientific">Dyadobacter luteus</name>
    <dbReference type="NCBI Taxonomy" id="2259619"/>
    <lineage>
        <taxon>Bacteria</taxon>
        <taxon>Pseudomonadati</taxon>
        <taxon>Bacteroidota</taxon>
        <taxon>Cytophagia</taxon>
        <taxon>Cytophagales</taxon>
        <taxon>Spirosomataceae</taxon>
        <taxon>Dyadobacter</taxon>
    </lineage>
</organism>
<protein>
    <submittedName>
        <fullName evidence="3">Uncharacterized protein</fullName>
    </submittedName>
</protein>
<feature type="region of interest" description="Disordered" evidence="1">
    <location>
        <begin position="24"/>
        <end position="96"/>
    </location>
</feature>
<accession>A0A3D8Y553</accession>
<keyword evidence="2" id="KW-0732">Signal</keyword>
<dbReference type="RefSeq" id="WP_115833651.1">
    <property type="nucleotide sequence ID" value="NZ_QNUL01000031.1"/>
</dbReference>
<proteinExistence type="predicted"/>
<dbReference type="OrthoDB" id="1264860at2"/>
<sequence>MKKLKALLVAALLVAGGNIFAQTATPATSSTPAKKEIKTKADGTPDKRYSENQKLKKDGTPDKRYTENKNLKKDGTPDKRYKTSRPDTTTTARKKK</sequence>
<evidence type="ECO:0000313" key="4">
    <source>
        <dbReference type="Proteomes" id="UP000256373"/>
    </source>
</evidence>
<feature type="compositionally biased region" description="Polar residues" evidence="1">
    <location>
        <begin position="86"/>
        <end position="96"/>
    </location>
</feature>
<feature type="signal peptide" evidence="2">
    <location>
        <begin position="1"/>
        <end position="21"/>
    </location>
</feature>
<dbReference type="Proteomes" id="UP000256373">
    <property type="component" value="Unassembled WGS sequence"/>
</dbReference>
<feature type="chain" id="PRO_5017536803" evidence="2">
    <location>
        <begin position="22"/>
        <end position="96"/>
    </location>
</feature>
<evidence type="ECO:0000256" key="2">
    <source>
        <dbReference type="SAM" id="SignalP"/>
    </source>
</evidence>
<gene>
    <name evidence="3" type="ORF">DSL64_24795</name>
</gene>
<evidence type="ECO:0000256" key="1">
    <source>
        <dbReference type="SAM" id="MobiDB-lite"/>
    </source>
</evidence>
<dbReference type="EMBL" id="QNUL01000031">
    <property type="protein sequence ID" value="REA57037.1"/>
    <property type="molecule type" value="Genomic_DNA"/>
</dbReference>
<dbReference type="AlphaFoldDB" id="A0A3D8Y553"/>
<feature type="compositionally biased region" description="Basic and acidic residues" evidence="1">
    <location>
        <begin position="33"/>
        <end position="85"/>
    </location>
</feature>
<name>A0A3D8Y553_9BACT</name>
<reference evidence="3 4" key="1">
    <citation type="submission" date="2018-07" db="EMBL/GenBank/DDBJ databases">
        <title>Dyadobacter roseus sp. nov., isolated from rose rhizosphere soil.</title>
        <authorList>
            <person name="Chen L."/>
        </authorList>
    </citation>
    <scope>NUCLEOTIDE SEQUENCE [LARGE SCALE GENOMIC DNA]</scope>
    <source>
        <strain evidence="3 4">RS19</strain>
    </source>
</reference>
<keyword evidence="4" id="KW-1185">Reference proteome</keyword>
<comment type="caution">
    <text evidence="3">The sequence shown here is derived from an EMBL/GenBank/DDBJ whole genome shotgun (WGS) entry which is preliminary data.</text>
</comment>